<organism evidence="1 2">
    <name type="scientific">Scutellospora calospora</name>
    <dbReference type="NCBI Taxonomy" id="85575"/>
    <lineage>
        <taxon>Eukaryota</taxon>
        <taxon>Fungi</taxon>
        <taxon>Fungi incertae sedis</taxon>
        <taxon>Mucoromycota</taxon>
        <taxon>Glomeromycotina</taxon>
        <taxon>Glomeromycetes</taxon>
        <taxon>Diversisporales</taxon>
        <taxon>Gigasporaceae</taxon>
        <taxon>Scutellospora</taxon>
    </lineage>
</organism>
<evidence type="ECO:0000313" key="1">
    <source>
        <dbReference type="EMBL" id="CAG8673303.1"/>
    </source>
</evidence>
<accession>A0ACA9NUY4</accession>
<feature type="non-terminal residue" evidence="1">
    <location>
        <position position="1"/>
    </location>
</feature>
<reference evidence="1" key="1">
    <citation type="submission" date="2021-06" db="EMBL/GenBank/DDBJ databases">
        <authorList>
            <person name="Kallberg Y."/>
            <person name="Tangrot J."/>
            <person name="Rosling A."/>
        </authorList>
    </citation>
    <scope>NUCLEOTIDE SEQUENCE</scope>
    <source>
        <strain evidence="1">AU212A</strain>
    </source>
</reference>
<dbReference type="EMBL" id="CAJVPM010029435">
    <property type="protein sequence ID" value="CAG8673303.1"/>
    <property type="molecule type" value="Genomic_DNA"/>
</dbReference>
<proteinExistence type="predicted"/>
<comment type="caution">
    <text evidence="1">The sequence shown here is derived from an EMBL/GenBank/DDBJ whole genome shotgun (WGS) entry which is preliminary data.</text>
</comment>
<name>A0ACA9NUY4_9GLOM</name>
<gene>
    <name evidence="1" type="ORF">SCALOS_LOCUS9457</name>
</gene>
<sequence length="139" mass="15940">IFYQTSLYSIALLLKKNFTFGELAVVAQAITLLAVELWVITARKFKLVKIPSLNRHFPTEITIFQVALILGMFLIGIILSPLLIYSRNLAQRPTWKKKRKRDDALYFQNTSKNSVMFILAAAKLIDIHHSKNVHDDVNI</sequence>
<feature type="non-terminal residue" evidence="1">
    <location>
        <position position="139"/>
    </location>
</feature>
<keyword evidence="2" id="KW-1185">Reference proteome</keyword>
<evidence type="ECO:0000313" key="2">
    <source>
        <dbReference type="Proteomes" id="UP000789860"/>
    </source>
</evidence>
<protein>
    <submittedName>
        <fullName evidence="1">4625_t:CDS:1</fullName>
    </submittedName>
</protein>
<dbReference type="Proteomes" id="UP000789860">
    <property type="component" value="Unassembled WGS sequence"/>
</dbReference>